<keyword evidence="3" id="KW-0285">Flavoprotein</keyword>
<dbReference type="Gene3D" id="3.50.50.60">
    <property type="entry name" value="FAD/NAD(P)-binding domain"/>
    <property type="match status" value="1"/>
</dbReference>
<dbReference type="PIRSF" id="PIRSF000137">
    <property type="entry name" value="Alcohol_oxidase"/>
    <property type="match status" value="1"/>
</dbReference>
<dbReference type="PANTHER" id="PTHR11552">
    <property type="entry name" value="GLUCOSE-METHANOL-CHOLINE GMC OXIDOREDUCTASE"/>
    <property type="match status" value="1"/>
</dbReference>
<evidence type="ECO:0000259" key="5">
    <source>
        <dbReference type="PROSITE" id="PS00624"/>
    </source>
</evidence>
<protein>
    <submittedName>
        <fullName evidence="6">GMC family oxidoreductase</fullName>
    </submittedName>
</protein>
<evidence type="ECO:0000256" key="1">
    <source>
        <dbReference type="ARBA" id="ARBA00001974"/>
    </source>
</evidence>
<reference evidence="6 7" key="1">
    <citation type="journal article" date="2022" name="Microorganisms">
        <title>Genome Sequence and Characterization of a Xanthorhodopsin-Containing, Aerobic Anoxygenic Phototrophic Rhodobacter Species, Isolated from Mesophilic Conditions at Yellowstone National Park.</title>
        <authorList>
            <person name="Kyndt J.A."/>
            <person name="Robertson S."/>
            <person name="Shoffstall I.B."/>
            <person name="Ramaley R.F."/>
            <person name="Meyer T.E."/>
        </authorList>
    </citation>
    <scope>NUCLEOTIDE SEQUENCE [LARGE SCALE GENOMIC DNA]</scope>
    <source>
        <strain evidence="6 7">M37P</strain>
    </source>
</reference>
<dbReference type="EMBL" id="JAANHS010000023">
    <property type="protein sequence ID" value="NHB78413.1"/>
    <property type="molecule type" value="Genomic_DNA"/>
</dbReference>
<organism evidence="6 7">
    <name type="scientific">Rhodobacter calidifons</name>
    <dbReference type="NCBI Taxonomy" id="2715277"/>
    <lineage>
        <taxon>Bacteria</taxon>
        <taxon>Pseudomonadati</taxon>
        <taxon>Pseudomonadota</taxon>
        <taxon>Alphaproteobacteria</taxon>
        <taxon>Rhodobacterales</taxon>
        <taxon>Rhodobacter group</taxon>
        <taxon>Rhodobacter</taxon>
    </lineage>
</organism>
<sequence length="531" mass="57378">MNRFDYIIVGAGSAGCVLANRLSADPRTRVCLVEAGPPDRNPMIHMPFGLAALAHMRWLNWGYATAPEPELGNRRLYWPRGRVLGGSSSINAMIYMRGHPQDYRDWAQAAGDLWDWPQVLGVFRDLEDNQSLHDDHHGQGGPLTVSDLRQPNPLSHAFVAAGLACGLPGRADFNGADQTGVGLYQVTQRDGRRFSAARAFLDPVRQRPNLTLVTRAQVLRVLFAGRRATGVQLRDRSIGLTEGGEVILSGGAINSPQLLMLSGIGPGAELQALGIPVLHAAPEVGGNLADHLDIAVQAALTGREAIGIAPSFLPRALRAAWSWMRHGQGEFTSNVAEAGGFAASGPDRDRPNLQFHFIPAYLHDHGRRLSLGYGLTLHVCDLLPKSRGRISLASPDPLAAPRIAANYLSHPEDLPTLLSGLKLARRITQAPPLARHIARETLPGQDVTTDAALEDHIRARAETIYHPVGTCRMGRDAASVTDPEGRVRGVEGLRVVDASLMPQIIAGNTNAPTMMVAETIARRMRRPAHVV</sequence>
<evidence type="ECO:0000256" key="4">
    <source>
        <dbReference type="ARBA" id="ARBA00022827"/>
    </source>
</evidence>
<keyword evidence="4" id="KW-0274">FAD</keyword>
<dbReference type="RefSeq" id="WP_166404416.1">
    <property type="nucleotide sequence ID" value="NZ_JAANHS010000023.1"/>
</dbReference>
<dbReference type="PROSITE" id="PS51257">
    <property type="entry name" value="PROKAR_LIPOPROTEIN"/>
    <property type="match status" value="1"/>
</dbReference>
<dbReference type="PANTHER" id="PTHR11552:SF147">
    <property type="entry name" value="CHOLINE DEHYDROGENASE, MITOCHONDRIAL"/>
    <property type="match status" value="1"/>
</dbReference>
<dbReference type="SUPFAM" id="SSF51905">
    <property type="entry name" value="FAD/NAD(P)-binding domain"/>
    <property type="match status" value="1"/>
</dbReference>
<dbReference type="SUPFAM" id="SSF54373">
    <property type="entry name" value="FAD-linked reductases, C-terminal domain"/>
    <property type="match status" value="1"/>
</dbReference>
<comment type="caution">
    <text evidence="6">The sequence shown here is derived from an EMBL/GenBank/DDBJ whole genome shotgun (WGS) entry which is preliminary data.</text>
</comment>
<dbReference type="InterPro" id="IPR007867">
    <property type="entry name" value="GMC_OxRtase_C"/>
</dbReference>
<comment type="cofactor">
    <cofactor evidence="1">
        <name>FAD</name>
        <dbReference type="ChEBI" id="CHEBI:57692"/>
    </cofactor>
</comment>
<dbReference type="Proteomes" id="UP001515660">
    <property type="component" value="Unassembled WGS sequence"/>
</dbReference>
<evidence type="ECO:0000256" key="3">
    <source>
        <dbReference type="ARBA" id="ARBA00022630"/>
    </source>
</evidence>
<name>A0ABX0GBD0_9RHOB</name>
<feature type="domain" description="Glucose-methanol-choline oxidoreductase N-terminal" evidence="5">
    <location>
        <begin position="251"/>
        <end position="265"/>
    </location>
</feature>
<dbReference type="Gene3D" id="3.30.560.10">
    <property type="entry name" value="Glucose Oxidase, domain 3"/>
    <property type="match status" value="1"/>
</dbReference>
<dbReference type="InterPro" id="IPR012132">
    <property type="entry name" value="GMC_OxRdtase"/>
</dbReference>
<comment type="similarity">
    <text evidence="2">Belongs to the GMC oxidoreductase family.</text>
</comment>
<dbReference type="PROSITE" id="PS00624">
    <property type="entry name" value="GMC_OXRED_2"/>
    <property type="match status" value="1"/>
</dbReference>
<dbReference type="InterPro" id="IPR036188">
    <property type="entry name" value="FAD/NAD-bd_sf"/>
</dbReference>
<evidence type="ECO:0000256" key="2">
    <source>
        <dbReference type="ARBA" id="ARBA00010790"/>
    </source>
</evidence>
<dbReference type="Pfam" id="PF05199">
    <property type="entry name" value="GMC_oxred_C"/>
    <property type="match status" value="1"/>
</dbReference>
<dbReference type="InterPro" id="IPR000172">
    <property type="entry name" value="GMC_OxRdtase_N"/>
</dbReference>
<evidence type="ECO:0000313" key="7">
    <source>
        <dbReference type="Proteomes" id="UP001515660"/>
    </source>
</evidence>
<gene>
    <name evidence="6" type="ORF">G8O29_17010</name>
</gene>
<evidence type="ECO:0000313" key="6">
    <source>
        <dbReference type="EMBL" id="NHB78413.1"/>
    </source>
</evidence>
<dbReference type="Pfam" id="PF00732">
    <property type="entry name" value="GMC_oxred_N"/>
    <property type="match status" value="1"/>
</dbReference>
<keyword evidence="7" id="KW-1185">Reference proteome</keyword>
<proteinExistence type="inferred from homology"/>
<accession>A0ABX0GBD0</accession>